<keyword evidence="4" id="KW-0067">ATP-binding</keyword>
<evidence type="ECO:0000256" key="1">
    <source>
        <dbReference type="ARBA" id="ARBA00022679"/>
    </source>
</evidence>
<feature type="compositionally biased region" description="Low complexity" evidence="5">
    <location>
        <begin position="114"/>
        <end position="124"/>
    </location>
</feature>
<keyword evidence="3" id="KW-0418">Kinase</keyword>
<gene>
    <name evidence="7" type="ORF">AALO_G00087060</name>
</gene>
<keyword evidence="1" id="KW-0808">Transferase</keyword>
<dbReference type="PROSITE" id="PS00108">
    <property type="entry name" value="PROTEIN_KINASE_ST"/>
    <property type="match status" value="1"/>
</dbReference>
<dbReference type="SMART" id="SM00220">
    <property type="entry name" value="S_TKc"/>
    <property type="match status" value="1"/>
</dbReference>
<feature type="region of interest" description="Disordered" evidence="5">
    <location>
        <begin position="405"/>
        <end position="434"/>
    </location>
</feature>
<dbReference type="GO" id="GO:0005524">
    <property type="term" value="F:ATP binding"/>
    <property type="evidence" value="ECO:0007669"/>
    <property type="project" value="UniProtKB-KW"/>
</dbReference>
<evidence type="ECO:0000256" key="3">
    <source>
        <dbReference type="ARBA" id="ARBA00022777"/>
    </source>
</evidence>
<dbReference type="InterPro" id="IPR011009">
    <property type="entry name" value="Kinase-like_dom_sf"/>
</dbReference>
<dbReference type="Proteomes" id="UP000823561">
    <property type="component" value="Chromosome 6"/>
</dbReference>
<reference evidence="7" key="1">
    <citation type="submission" date="2020-10" db="EMBL/GenBank/DDBJ databases">
        <title>Chromosome-scale genome assembly of the Allis shad, Alosa alosa.</title>
        <authorList>
            <person name="Margot Z."/>
            <person name="Christophe K."/>
            <person name="Cabau C."/>
            <person name="Louis A."/>
            <person name="Berthelot C."/>
            <person name="Parey E."/>
            <person name="Roest Crollius H."/>
            <person name="Montfort J."/>
            <person name="Robinson-Rechavi M."/>
            <person name="Bucao C."/>
            <person name="Bouchez O."/>
            <person name="Gislard M."/>
            <person name="Lluch J."/>
            <person name="Milhes M."/>
            <person name="Lampietro C."/>
            <person name="Lopez Roques C."/>
            <person name="Donnadieu C."/>
            <person name="Braasch I."/>
            <person name="Desvignes T."/>
            <person name="Postlethwait J."/>
            <person name="Bobe J."/>
            <person name="Guiguen Y."/>
        </authorList>
    </citation>
    <scope>NUCLEOTIDE SEQUENCE</scope>
    <source>
        <strain evidence="7">M-15738</strain>
        <tissue evidence="7">Blood</tissue>
    </source>
</reference>
<accession>A0AAV6GZ38</accession>
<evidence type="ECO:0000313" key="8">
    <source>
        <dbReference type="Proteomes" id="UP000823561"/>
    </source>
</evidence>
<evidence type="ECO:0000256" key="4">
    <source>
        <dbReference type="ARBA" id="ARBA00022840"/>
    </source>
</evidence>
<dbReference type="GO" id="GO:0004672">
    <property type="term" value="F:protein kinase activity"/>
    <property type="evidence" value="ECO:0007669"/>
    <property type="project" value="InterPro"/>
</dbReference>
<name>A0AAV6GZ38_9TELE</name>
<feature type="region of interest" description="Disordered" evidence="5">
    <location>
        <begin position="1094"/>
        <end position="1150"/>
    </location>
</feature>
<feature type="compositionally biased region" description="Polar residues" evidence="5">
    <location>
        <begin position="421"/>
        <end position="434"/>
    </location>
</feature>
<dbReference type="InterPro" id="IPR000719">
    <property type="entry name" value="Prot_kinase_dom"/>
</dbReference>
<feature type="compositionally biased region" description="Low complexity" evidence="5">
    <location>
        <begin position="223"/>
        <end position="239"/>
    </location>
</feature>
<dbReference type="Gene3D" id="1.10.510.10">
    <property type="entry name" value="Transferase(Phosphotransferase) domain 1"/>
    <property type="match status" value="1"/>
</dbReference>
<protein>
    <recommendedName>
        <fullName evidence="6">Protein kinase domain-containing protein</fullName>
    </recommendedName>
</protein>
<dbReference type="InterPro" id="IPR008271">
    <property type="entry name" value="Ser/Thr_kinase_AS"/>
</dbReference>
<sequence length="1360" mass="149543">MRGVPLVLPGDESEEFSPNCMDFYLSKVSHNTRPFVGVCLGKGEDLSESQDDDCAWTPSRSQKRRKRQRKKAEPTKERWNERWREGGRGGGREVPQRGRARGDMRERRSRRILSEPSEPASSSDECPRTSRAHHRWNPNPWDPSPGRRHRFQPHRLSPPPAFADRKAPLWESPSLDSLGSLLSQSPDGRGSTDTSSTRTPGDGDSAHTHHSTQVQLGSCSSCCPSEQSPSSSHSNTPDSAQSYSLSERSSDSFPLDHGSPLRCLCPGFPGNTVSGSSTCSLDRSVTTVSSSCWNGHSDSRCFRAMLDGSLSRVCVQSTVPYTYGSTETGTTSDSCCTLSRSFDAVDGSALPGLCGRPRTDRSKDYSVDTSSLSLRSSTDATCTSTSSAYTVTRSFDSLCAEDIDSHTNSSSTLKPRRRFDSSTVKGSSDSLCTNDDSDSSYVCMNRGKGPCLGVETNSDSRCSSSETVFRSDSSCNTVRRSFDSLCVNDDSESVYVCMNGRGGSNASYSSTETARDSDSSLYSVERSLDSPYLSERVVALCTCPVEMEASQTSTERSVHSLYLSDSTTALCTCPVETEASQSSMEVYPNLYCSETDNGVTSAMTSVVTSDPSVCDSSCGVDSDSLSTSAVAEWGSVSLDDSERSASESTPGNHGNSSDSLYQAVLDSPTSSPGNSAERDSADALAQTLEAGMQLDSPAHLASHLEWVLKDLRGVVTQSDRRLVSPFFRELVRETGDDRDGEKTSANEGFLFHPQKLLQPRNLMYREGQQYSLLQHIQNGSYGDVFSAVDLNTGFKCAAKKVPLCSFSWEEVGTWSGLSSPRVLQLFGAVREGPNIVLFMDLKTGSLAQLLRCRGRLPEDLSLHYHVQVLEALEHLHRRRVLHLDVKVDNVLLSEDGRDCFLCDFGLSEMLDTNGQAPRAFRGYGLRGTETHMAPEVAKGDARGAKADVWSSCCMLLHMLNGCHPWTRYYAHPLCLTIVSEEPPLREVPGSCHPLTALVFRAGLVKDPGRRASATELKERSSDALRAVGGVSSTITYPPTHPPVEPSAEAKIPPAPECPSATSQEAPPPPRGCDITSCCGDSPQPLVHWLSTWRERAQEEEGSDSEDGERHSEEEWSEAEGRKEKWEEEESEEEEGSDLESLRGKASDWMEEEEEWEPFHRLQILYGPKQHTHTHSHTLSHTDQTESEEEALMKGPGLNSVSLPRPPRSQNRVLIPLNTSEHQFDSSEKESDWSDDLSSGVFSSYNSQTDRENFSVDWLVSTNQPPSCCIEGLGVDIWIEDFSGERFRIREKPQVKVGHVAMGISDQISVRMFSLATLDGKLVRPEEEVQESGTWLQCVPALDDCPAWTWRIRDGQLEERR</sequence>
<feature type="domain" description="Protein kinase" evidence="6">
    <location>
        <begin position="770"/>
        <end position="1024"/>
    </location>
</feature>
<dbReference type="Pfam" id="PF00069">
    <property type="entry name" value="Pkinase"/>
    <property type="match status" value="1"/>
</dbReference>
<feature type="compositionally biased region" description="Low complexity" evidence="5">
    <location>
        <begin position="172"/>
        <end position="203"/>
    </location>
</feature>
<feature type="compositionally biased region" description="Basic and acidic residues" evidence="5">
    <location>
        <begin position="71"/>
        <end position="106"/>
    </location>
</feature>
<evidence type="ECO:0000259" key="6">
    <source>
        <dbReference type="PROSITE" id="PS50011"/>
    </source>
</evidence>
<evidence type="ECO:0000256" key="2">
    <source>
        <dbReference type="ARBA" id="ARBA00022741"/>
    </source>
</evidence>
<proteinExistence type="predicted"/>
<dbReference type="PROSITE" id="PS50011">
    <property type="entry name" value="PROTEIN_KINASE_DOM"/>
    <property type="match status" value="1"/>
</dbReference>
<evidence type="ECO:0000313" key="7">
    <source>
        <dbReference type="EMBL" id="KAG5280270.1"/>
    </source>
</evidence>
<dbReference type="EMBL" id="JADWDJ010000006">
    <property type="protein sequence ID" value="KAG5280270.1"/>
    <property type="molecule type" value="Genomic_DNA"/>
</dbReference>
<feature type="compositionally biased region" description="Polar residues" evidence="5">
    <location>
        <begin position="646"/>
        <end position="660"/>
    </location>
</feature>
<feature type="region of interest" description="Disordered" evidence="5">
    <location>
        <begin position="42"/>
        <end position="253"/>
    </location>
</feature>
<dbReference type="PANTHER" id="PTHR48016">
    <property type="entry name" value="MAP KINASE KINASE KINASE SSK2-RELATED-RELATED"/>
    <property type="match status" value="1"/>
</dbReference>
<evidence type="ECO:0000256" key="5">
    <source>
        <dbReference type="SAM" id="MobiDB-lite"/>
    </source>
</evidence>
<dbReference type="InterPro" id="IPR050538">
    <property type="entry name" value="MAP_kinase_kinase_kinase"/>
</dbReference>
<feature type="region of interest" description="Disordered" evidence="5">
    <location>
        <begin position="1029"/>
        <end position="1076"/>
    </location>
</feature>
<dbReference type="PANTHER" id="PTHR48016:SF9">
    <property type="entry name" value="MITOGEN-ACTIVATED PROTEIN KINASE KINASE KINASE 14"/>
    <property type="match status" value="1"/>
</dbReference>
<keyword evidence="8" id="KW-1185">Reference proteome</keyword>
<feature type="region of interest" description="Disordered" evidence="5">
    <location>
        <begin position="1169"/>
        <end position="1210"/>
    </location>
</feature>
<feature type="region of interest" description="Disordered" evidence="5">
    <location>
        <begin position="636"/>
        <end position="679"/>
    </location>
</feature>
<feature type="compositionally biased region" description="Basic residues" evidence="5">
    <location>
        <begin position="61"/>
        <end position="70"/>
    </location>
</feature>
<feature type="compositionally biased region" description="Acidic residues" evidence="5">
    <location>
        <begin position="1126"/>
        <end position="1137"/>
    </location>
</feature>
<organism evidence="7 8">
    <name type="scientific">Alosa alosa</name>
    <name type="common">allis shad</name>
    <dbReference type="NCBI Taxonomy" id="278164"/>
    <lineage>
        <taxon>Eukaryota</taxon>
        <taxon>Metazoa</taxon>
        <taxon>Chordata</taxon>
        <taxon>Craniata</taxon>
        <taxon>Vertebrata</taxon>
        <taxon>Euteleostomi</taxon>
        <taxon>Actinopterygii</taxon>
        <taxon>Neopterygii</taxon>
        <taxon>Teleostei</taxon>
        <taxon>Clupei</taxon>
        <taxon>Clupeiformes</taxon>
        <taxon>Clupeoidei</taxon>
        <taxon>Clupeidae</taxon>
        <taxon>Alosa</taxon>
    </lineage>
</organism>
<feature type="compositionally biased region" description="Basic and acidic residues" evidence="5">
    <location>
        <begin position="1107"/>
        <end position="1125"/>
    </location>
</feature>
<comment type="caution">
    <text evidence="7">The sequence shown here is derived from an EMBL/GenBank/DDBJ whole genome shotgun (WGS) entry which is preliminary data.</text>
</comment>
<keyword evidence="2" id="KW-0547">Nucleotide-binding</keyword>
<dbReference type="SUPFAM" id="SSF56112">
    <property type="entry name" value="Protein kinase-like (PK-like)"/>
    <property type="match status" value="1"/>
</dbReference>
<dbReference type="Gene3D" id="3.30.200.20">
    <property type="entry name" value="Phosphorylase Kinase, domain 1"/>
    <property type="match status" value="1"/>
</dbReference>
<dbReference type="GO" id="GO:0007249">
    <property type="term" value="P:canonical NF-kappaB signal transduction"/>
    <property type="evidence" value="ECO:0007669"/>
    <property type="project" value="TreeGrafter"/>
</dbReference>